<dbReference type="RefSeq" id="WP_087887108.1">
    <property type="nucleotide sequence ID" value="NZ_CP021748.1"/>
</dbReference>
<gene>
    <name evidence="2" type="ORF">SMD44_08523</name>
</gene>
<evidence type="ECO:0000313" key="2">
    <source>
        <dbReference type="EMBL" id="ARX89036.1"/>
    </source>
</evidence>
<protein>
    <submittedName>
        <fullName evidence="2">Uncharacterized protein</fullName>
    </submittedName>
</protein>
<dbReference type="EMBL" id="CP021748">
    <property type="protein sequence ID" value="ARX89036.1"/>
    <property type="molecule type" value="Genomic_DNA"/>
</dbReference>
<dbReference type="Proteomes" id="UP000195880">
    <property type="component" value="Chromosome"/>
</dbReference>
<feature type="region of interest" description="Disordered" evidence="1">
    <location>
        <begin position="171"/>
        <end position="242"/>
    </location>
</feature>
<name>A0A1Z1WRH6_9ACTN</name>
<reference evidence="2 3" key="1">
    <citation type="submission" date="2017-05" db="EMBL/GenBank/DDBJ databases">
        <title>Streptomyces alboflavus Genome sequencing and assembly.</title>
        <authorList>
            <person name="Wang Y."/>
            <person name="Du B."/>
            <person name="Ding Y."/>
            <person name="Liu H."/>
            <person name="Hou Q."/>
            <person name="Liu K."/>
            <person name="Wang C."/>
            <person name="Yao L."/>
        </authorList>
    </citation>
    <scope>NUCLEOTIDE SEQUENCE [LARGE SCALE GENOMIC DNA]</scope>
    <source>
        <strain evidence="2 3">MDJK44</strain>
    </source>
</reference>
<dbReference type="AlphaFoldDB" id="A0A1Z1WRH6"/>
<evidence type="ECO:0000313" key="3">
    <source>
        <dbReference type="Proteomes" id="UP000195880"/>
    </source>
</evidence>
<accession>A0A1Z1WRH6</accession>
<evidence type="ECO:0000256" key="1">
    <source>
        <dbReference type="SAM" id="MobiDB-lite"/>
    </source>
</evidence>
<feature type="compositionally biased region" description="Low complexity" evidence="1">
    <location>
        <begin position="191"/>
        <end position="213"/>
    </location>
</feature>
<feature type="compositionally biased region" description="Low complexity" evidence="1">
    <location>
        <begin position="224"/>
        <end position="242"/>
    </location>
</feature>
<sequence length="242" mass="26387">MVREPVRAYGSAADNDDQKRLRRLFPFTSVRLLTLVTPDLLPPKPIPDLSTPGGDPNDKFAFFPVTLRTEDPFRFQVSMVDVDGRVLEFATPMAFVGKRVHENTADVGKIIQHYHGLIDDARRPEPLDLADADVRRVVADVRGQSVAYAPSHKPDDTTLPTGQFVWGAVTTRRSSPWTPPTTPGSCRRCAGRGPSSPRSASSPPAPAATGRSRCSIPSRTSQAPSPTRTRRSCSSSWPSPST</sequence>
<organism evidence="2 3">
    <name type="scientific">Streptomyces alboflavus</name>
    <dbReference type="NCBI Taxonomy" id="67267"/>
    <lineage>
        <taxon>Bacteria</taxon>
        <taxon>Bacillati</taxon>
        <taxon>Actinomycetota</taxon>
        <taxon>Actinomycetes</taxon>
        <taxon>Kitasatosporales</taxon>
        <taxon>Streptomycetaceae</taxon>
        <taxon>Streptomyces</taxon>
    </lineage>
</organism>
<keyword evidence="3" id="KW-1185">Reference proteome</keyword>
<dbReference type="KEGG" id="salf:SMD44_08523"/>
<proteinExistence type="predicted"/>